<feature type="non-terminal residue" evidence="3">
    <location>
        <position position="123"/>
    </location>
</feature>
<evidence type="ECO:0000313" key="3">
    <source>
        <dbReference type="EMBL" id="JAG31182.1"/>
    </source>
</evidence>
<dbReference type="GO" id="GO:0000502">
    <property type="term" value="C:proteasome complex"/>
    <property type="evidence" value="ECO:0007669"/>
    <property type="project" value="UniProtKB-KW"/>
</dbReference>
<evidence type="ECO:0000256" key="1">
    <source>
        <dbReference type="SAM" id="MobiDB-lite"/>
    </source>
</evidence>
<feature type="non-terminal residue" evidence="3">
    <location>
        <position position="1"/>
    </location>
</feature>
<evidence type="ECO:0000256" key="2">
    <source>
        <dbReference type="SAM" id="Phobius"/>
    </source>
</evidence>
<gene>
    <name evidence="3" type="primary">RPN1B</name>
    <name evidence="3" type="ORF">CM83_60950</name>
</gene>
<organism evidence="3">
    <name type="scientific">Lygus hesperus</name>
    <name type="common">Western plant bug</name>
    <dbReference type="NCBI Taxonomy" id="30085"/>
    <lineage>
        <taxon>Eukaryota</taxon>
        <taxon>Metazoa</taxon>
        <taxon>Ecdysozoa</taxon>
        <taxon>Arthropoda</taxon>
        <taxon>Hexapoda</taxon>
        <taxon>Insecta</taxon>
        <taxon>Pterygota</taxon>
        <taxon>Neoptera</taxon>
        <taxon>Paraneoptera</taxon>
        <taxon>Hemiptera</taxon>
        <taxon>Heteroptera</taxon>
        <taxon>Panheteroptera</taxon>
        <taxon>Cimicomorpha</taxon>
        <taxon>Miridae</taxon>
        <taxon>Mirini</taxon>
        <taxon>Lygus</taxon>
    </lineage>
</organism>
<feature type="region of interest" description="Disordered" evidence="1">
    <location>
        <begin position="69"/>
        <end position="123"/>
    </location>
</feature>
<dbReference type="AlphaFoldDB" id="A0A0A9YDN8"/>
<accession>A0A0A9YDN8</accession>
<keyword evidence="2" id="KW-1133">Transmembrane helix</keyword>
<sequence>PLVLYSVSDQDNKLLVISSSHIMLVHQKHAMLLLTLLVTFLSFVASVRFHQEDIRPKVKLELHRQELKNNREGQSITALPKPPKYTTPHYPGLKRNNGERELFTAQPTPPTRYTTPRYPGPKR</sequence>
<name>A0A0A9YDN8_LYGHE</name>
<reference evidence="3" key="2">
    <citation type="submission" date="2014-07" db="EMBL/GenBank/DDBJ databases">
        <authorList>
            <person name="Hull J."/>
        </authorList>
    </citation>
    <scope>NUCLEOTIDE SEQUENCE</scope>
</reference>
<proteinExistence type="predicted"/>
<keyword evidence="2" id="KW-0812">Transmembrane</keyword>
<protein>
    <submittedName>
        <fullName evidence="3">26S proteasome non-ATPase regulatory subunit 2 1B</fullName>
    </submittedName>
</protein>
<dbReference type="EMBL" id="GBHO01012422">
    <property type="protein sequence ID" value="JAG31182.1"/>
    <property type="molecule type" value="Transcribed_RNA"/>
</dbReference>
<feature type="transmembrane region" description="Helical" evidence="2">
    <location>
        <begin position="30"/>
        <end position="49"/>
    </location>
</feature>
<keyword evidence="2" id="KW-0472">Membrane</keyword>
<reference evidence="3" key="1">
    <citation type="journal article" date="2014" name="PLoS ONE">
        <title>Transcriptome-Based Identification of ABC Transporters in the Western Tarnished Plant Bug Lygus hesperus.</title>
        <authorList>
            <person name="Hull J.J."/>
            <person name="Chaney K."/>
            <person name="Geib S.M."/>
            <person name="Fabrick J.A."/>
            <person name="Brent C.S."/>
            <person name="Walsh D."/>
            <person name="Lavine L.C."/>
        </authorList>
    </citation>
    <scope>NUCLEOTIDE SEQUENCE</scope>
</reference>
<keyword evidence="3" id="KW-0647">Proteasome</keyword>